<dbReference type="InterPro" id="IPR020904">
    <property type="entry name" value="Sc_DH/Rdtase_CS"/>
</dbReference>
<evidence type="ECO:0000256" key="3">
    <source>
        <dbReference type="RuleBase" id="RU000363"/>
    </source>
</evidence>
<evidence type="ECO:0000313" key="5">
    <source>
        <dbReference type="Proteomes" id="UP000663608"/>
    </source>
</evidence>
<comment type="similarity">
    <text evidence="1 3">Belongs to the short-chain dehydrogenases/reductases (SDR) family.</text>
</comment>
<evidence type="ECO:0000256" key="2">
    <source>
        <dbReference type="ARBA" id="ARBA00023002"/>
    </source>
</evidence>
<organism evidence="4 5">
    <name type="scientific">Lactococcus taiwanensis</name>
    <dbReference type="NCBI Taxonomy" id="1151742"/>
    <lineage>
        <taxon>Bacteria</taxon>
        <taxon>Bacillati</taxon>
        <taxon>Bacillota</taxon>
        <taxon>Bacilli</taxon>
        <taxon>Lactobacillales</taxon>
        <taxon>Streptococcaceae</taxon>
        <taxon>Lactococcus</taxon>
    </lineage>
</organism>
<dbReference type="EMBL" id="CP070872">
    <property type="protein sequence ID" value="QSE77625.1"/>
    <property type="molecule type" value="Genomic_DNA"/>
</dbReference>
<evidence type="ECO:0000313" key="4">
    <source>
        <dbReference type="EMBL" id="QSE77625.1"/>
    </source>
</evidence>
<accession>A0AA45QS94</accession>
<dbReference type="SUPFAM" id="SSF51735">
    <property type="entry name" value="NAD(P)-binding Rossmann-fold domains"/>
    <property type="match status" value="1"/>
</dbReference>
<dbReference type="Pfam" id="PF00106">
    <property type="entry name" value="adh_short"/>
    <property type="match status" value="1"/>
</dbReference>
<dbReference type="InterPro" id="IPR036291">
    <property type="entry name" value="NAD(P)-bd_dom_sf"/>
</dbReference>
<dbReference type="PRINTS" id="PR00080">
    <property type="entry name" value="SDRFAMILY"/>
</dbReference>
<reference evidence="4 5" key="1">
    <citation type="submission" date="2021-02" db="EMBL/GenBank/DDBJ databases">
        <title>Complete genome sequence of Lactococcus lactis strain K_LL004.</title>
        <authorList>
            <person name="Kim H.B."/>
        </authorList>
    </citation>
    <scope>NUCLEOTIDE SEQUENCE [LARGE SCALE GENOMIC DNA]</scope>
    <source>
        <strain evidence="4 5">K_LL004</strain>
    </source>
</reference>
<dbReference type="RefSeq" id="WP_205872478.1">
    <property type="nucleotide sequence ID" value="NZ_CP070872.1"/>
</dbReference>
<dbReference type="GO" id="GO:0016491">
    <property type="term" value="F:oxidoreductase activity"/>
    <property type="evidence" value="ECO:0007669"/>
    <property type="project" value="UniProtKB-KW"/>
</dbReference>
<keyword evidence="5" id="KW-1185">Reference proteome</keyword>
<dbReference type="Proteomes" id="UP000663608">
    <property type="component" value="Chromosome"/>
</dbReference>
<evidence type="ECO:0000256" key="1">
    <source>
        <dbReference type="ARBA" id="ARBA00006484"/>
    </source>
</evidence>
<gene>
    <name evidence="4" type="ORF">JW886_03690</name>
</gene>
<dbReference type="Gene3D" id="3.40.50.720">
    <property type="entry name" value="NAD(P)-binding Rossmann-like Domain"/>
    <property type="match status" value="1"/>
</dbReference>
<dbReference type="GO" id="GO:0016020">
    <property type="term" value="C:membrane"/>
    <property type="evidence" value="ECO:0007669"/>
    <property type="project" value="TreeGrafter"/>
</dbReference>
<name>A0AA45QS94_9LACT</name>
<dbReference type="AlphaFoldDB" id="A0AA45QS94"/>
<dbReference type="PANTHER" id="PTHR44196">
    <property type="entry name" value="DEHYDROGENASE/REDUCTASE SDR FAMILY MEMBER 7B"/>
    <property type="match status" value="1"/>
</dbReference>
<dbReference type="PROSITE" id="PS00061">
    <property type="entry name" value="ADH_SHORT"/>
    <property type="match status" value="1"/>
</dbReference>
<proteinExistence type="inferred from homology"/>
<keyword evidence="2" id="KW-0560">Oxidoreductase</keyword>
<dbReference type="InterPro" id="IPR002347">
    <property type="entry name" value="SDR_fam"/>
</dbReference>
<dbReference type="KEGG" id="lti:JW886_03690"/>
<dbReference type="PANTHER" id="PTHR44196:SF1">
    <property type="entry name" value="DEHYDROGENASE_REDUCTASE SDR FAMILY MEMBER 7B"/>
    <property type="match status" value="1"/>
</dbReference>
<sequence length="231" mass="25633">MTRTIVITGATGDIAQEIVKQLPDDHLILVSRRKEALSELYGHLTHVTLFTTDELLNKEEVGPVDILINNAGFGIFKPLMSQTDAEVTEQFVINTLLPIQLTRQLTPQRQLVNIASISGKLPTAKSSIYAASKAALLTFSDALRMENPALIVTTVNTGPVRTKFHKENQAYLAKVGRTALSAEKVATKIVQNLGKKRREINLPWTLSTASRLRALMPGLFDYLSTRFFNFK</sequence>
<dbReference type="PRINTS" id="PR00081">
    <property type="entry name" value="GDHRDH"/>
</dbReference>
<protein>
    <submittedName>
        <fullName evidence="4">SDR family NAD(P)-dependent oxidoreductase</fullName>
    </submittedName>
</protein>